<gene>
    <name evidence="1" type="ORF">P167DRAFT_431992</name>
</gene>
<proteinExistence type="predicted"/>
<reference evidence="1 2" key="1">
    <citation type="journal article" date="2018" name="Nat. Ecol. Evol.">
        <title>Pezizomycetes genomes reveal the molecular basis of ectomycorrhizal truffle lifestyle.</title>
        <authorList>
            <person name="Murat C."/>
            <person name="Payen T."/>
            <person name="Noel B."/>
            <person name="Kuo A."/>
            <person name="Morin E."/>
            <person name="Chen J."/>
            <person name="Kohler A."/>
            <person name="Krizsan K."/>
            <person name="Balestrini R."/>
            <person name="Da Silva C."/>
            <person name="Montanini B."/>
            <person name="Hainaut M."/>
            <person name="Levati E."/>
            <person name="Barry K.W."/>
            <person name="Belfiori B."/>
            <person name="Cichocki N."/>
            <person name="Clum A."/>
            <person name="Dockter R.B."/>
            <person name="Fauchery L."/>
            <person name="Guy J."/>
            <person name="Iotti M."/>
            <person name="Le Tacon F."/>
            <person name="Lindquist E.A."/>
            <person name="Lipzen A."/>
            <person name="Malagnac F."/>
            <person name="Mello A."/>
            <person name="Molinier V."/>
            <person name="Miyauchi S."/>
            <person name="Poulain J."/>
            <person name="Riccioni C."/>
            <person name="Rubini A."/>
            <person name="Sitrit Y."/>
            <person name="Splivallo R."/>
            <person name="Traeger S."/>
            <person name="Wang M."/>
            <person name="Zifcakova L."/>
            <person name="Wipf D."/>
            <person name="Zambonelli A."/>
            <person name="Paolocci F."/>
            <person name="Nowrousian M."/>
            <person name="Ottonello S."/>
            <person name="Baldrian P."/>
            <person name="Spatafora J.W."/>
            <person name="Henrissat B."/>
            <person name="Nagy L.G."/>
            <person name="Aury J.M."/>
            <person name="Wincker P."/>
            <person name="Grigoriev I.V."/>
            <person name="Bonfante P."/>
            <person name="Martin F.M."/>
        </authorList>
    </citation>
    <scope>NUCLEOTIDE SEQUENCE [LARGE SCALE GENOMIC DNA]</scope>
    <source>
        <strain evidence="1 2">CCBAS932</strain>
    </source>
</reference>
<protein>
    <submittedName>
        <fullName evidence="1">Uncharacterized protein</fullName>
    </submittedName>
</protein>
<accession>A0A3N4KY42</accession>
<organism evidence="1 2">
    <name type="scientific">Morchella conica CCBAS932</name>
    <dbReference type="NCBI Taxonomy" id="1392247"/>
    <lineage>
        <taxon>Eukaryota</taxon>
        <taxon>Fungi</taxon>
        <taxon>Dikarya</taxon>
        <taxon>Ascomycota</taxon>
        <taxon>Pezizomycotina</taxon>
        <taxon>Pezizomycetes</taxon>
        <taxon>Pezizales</taxon>
        <taxon>Morchellaceae</taxon>
        <taxon>Morchella</taxon>
    </lineage>
</organism>
<evidence type="ECO:0000313" key="2">
    <source>
        <dbReference type="Proteomes" id="UP000277580"/>
    </source>
</evidence>
<dbReference type="EMBL" id="ML119113">
    <property type="protein sequence ID" value="RPB15456.1"/>
    <property type="molecule type" value="Genomic_DNA"/>
</dbReference>
<name>A0A3N4KY42_9PEZI</name>
<dbReference type="AlphaFoldDB" id="A0A3N4KY42"/>
<evidence type="ECO:0000313" key="1">
    <source>
        <dbReference type="EMBL" id="RPB15456.1"/>
    </source>
</evidence>
<dbReference type="Proteomes" id="UP000277580">
    <property type="component" value="Unassembled WGS sequence"/>
</dbReference>
<keyword evidence="2" id="KW-1185">Reference proteome</keyword>
<sequence>MNFSGGTRLANHQAQLYLGWAGICWVRTPTKPITQTLLTKKKRKGEIESPAIYGPPSKQGKKNLRGALSLDIYQVREAPLFAVVTIIHGDQIEY</sequence>
<dbReference type="InParanoid" id="A0A3N4KY42"/>